<proteinExistence type="predicted"/>
<keyword evidence="1" id="KW-0812">Transmembrane</keyword>
<evidence type="ECO:0000313" key="3">
    <source>
        <dbReference type="Proteomes" id="UP001162131"/>
    </source>
</evidence>
<name>A0AAU9JI03_9CILI</name>
<keyword evidence="1" id="KW-0472">Membrane</keyword>
<evidence type="ECO:0000313" key="2">
    <source>
        <dbReference type="EMBL" id="CAG9323745.1"/>
    </source>
</evidence>
<comment type="caution">
    <text evidence="2">The sequence shown here is derived from an EMBL/GenBank/DDBJ whole genome shotgun (WGS) entry which is preliminary data.</text>
</comment>
<gene>
    <name evidence="2" type="ORF">BSTOLATCC_MIC34784</name>
</gene>
<dbReference type="AlphaFoldDB" id="A0AAU9JI03"/>
<organism evidence="2 3">
    <name type="scientific">Blepharisma stoltei</name>
    <dbReference type="NCBI Taxonomy" id="1481888"/>
    <lineage>
        <taxon>Eukaryota</taxon>
        <taxon>Sar</taxon>
        <taxon>Alveolata</taxon>
        <taxon>Ciliophora</taxon>
        <taxon>Postciliodesmatophora</taxon>
        <taxon>Heterotrichea</taxon>
        <taxon>Heterotrichida</taxon>
        <taxon>Blepharismidae</taxon>
        <taxon>Blepharisma</taxon>
    </lineage>
</organism>
<dbReference type="EMBL" id="CAJZBQ010000035">
    <property type="protein sequence ID" value="CAG9323745.1"/>
    <property type="molecule type" value="Genomic_DNA"/>
</dbReference>
<feature type="transmembrane region" description="Helical" evidence="1">
    <location>
        <begin position="101"/>
        <end position="118"/>
    </location>
</feature>
<keyword evidence="1" id="KW-1133">Transmembrane helix</keyword>
<feature type="transmembrane region" description="Helical" evidence="1">
    <location>
        <begin position="54"/>
        <end position="74"/>
    </location>
</feature>
<feature type="transmembrane region" description="Helical" evidence="1">
    <location>
        <begin position="20"/>
        <end position="42"/>
    </location>
</feature>
<evidence type="ECO:0000256" key="1">
    <source>
        <dbReference type="SAM" id="Phobius"/>
    </source>
</evidence>
<accession>A0AAU9JI03</accession>
<protein>
    <submittedName>
        <fullName evidence="2">Uncharacterized protein</fullName>
    </submittedName>
</protein>
<reference evidence="2" key="1">
    <citation type="submission" date="2021-09" db="EMBL/GenBank/DDBJ databases">
        <authorList>
            <consortium name="AG Swart"/>
            <person name="Singh M."/>
            <person name="Singh A."/>
            <person name="Seah K."/>
            <person name="Emmerich C."/>
        </authorList>
    </citation>
    <scope>NUCLEOTIDE SEQUENCE</scope>
    <source>
        <strain evidence="2">ATCC30299</strain>
    </source>
</reference>
<keyword evidence="3" id="KW-1185">Reference proteome</keyword>
<dbReference type="Proteomes" id="UP001162131">
    <property type="component" value="Unassembled WGS sequence"/>
</dbReference>
<sequence length="132" mass="15635">MRLIKINNKNMQDLGMIFLVWFSIPLSLLINSLLLFPFPRFLKLYIQRLNPQIFTGFFIASLVVFTIYAAFFYLEEDHIVGETVAIRLEAKAREWRKGRNFYSSFFNFVNWAVVYGTLRLRKKIEAINAKNN</sequence>